<evidence type="ECO:0000313" key="1">
    <source>
        <dbReference type="EMBL" id="CAF5228610.1"/>
    </source>
</evidence>
<dbReference type="AlphaFoldDB" id="A0A8S3KF56"/>
<comment type="caution">
    <text evidence="1">The sequence shown here is derived from an EMBL/GenBank/DDBJ whole genome shotgun (WGS) entry which is preliminary data.</text>
</comment>
<organism evidence="1 2">
    <name type="scientific">Rotaria magnacalcarata</name>
    <dbReference type="NCBI Taxonomy" id="392030"/>
    <lineage>
        <taxon>Eukaryota</taxon>
        <taxon>Metazoa</taxon>
        <taxon>Spiralia</taxon>
        <taxon>Gnathifera</taxon>
        <taxon>Rotifera</taxon>
        <taxon>Eurotatoria</taxon>
        <taxon>Bdelloidea</taxon>
        <taxon>Philodinida</taxon>
        <taxon>Philodinidae</taxon>
        <taxon>Rotaria</taxon>
    </lineage>
</organism>
<sequence>MTSKLNHAIFEDFHLRAFYVPSDQDSFVCSQHQSSGMTKCSDIPKLRKGNMTCELDFHTFNEQLLKNPNKSINGCINWN</sequence>
<protein>
    <submittedName>
        <fullName evidence="1">Uncharacterized protein</fullName>
    </submittedName>
</protein>
<feature type="non-terminal residue" evidence="1">
    <location>
        <position position="1"/>
    </location>
</feature>
<gene>
    <name evidence="1" type="ORF">GIL414_LOCUS88245</name>
</gene>
<accession>A0A8S3KF56</accession>
<name>A0A8S3KF56_9BILA</name>
<dbReference type="EMBL" id="CAJOBJ010384585">
    <property type="protein sequence ID" value="CAF5228610.1"/>
    <property type="molecule type" value="Genomic_DNA"/>
</dbReference>
<dbReference type="Proteomes" id="UP000681720">
    <property type="component" value="Unassembled WGS sequence"/>
</dbReference>
<reference evidence="1" key="1">
    <citation type="submission" date="2021-02" db="EMBL/GenBank/DDBJ databases">
        <authorList>
            <person name="Nowell W R."/>
        </authorList>
    </citation>
    <scope>NUCLEOTIDE SEQUENCE</scope>
</reference>
<proteinExistence type="predicted"/>
<evidence type="ECO:0000313" key="2">
    <source>
        <dbReference type="Proteomes" id="UP000681720"/>
    </source>
</evidence>